<protein>
    <submittedName>
        <fullName evidence="2">Conserved oligomeric Golgi complex subunit 5</fullName>
    </submittedName>
</protein>
<accession>A0A0N5A9Z9</accession>
<keyword evidence="1" id="KW-1185">Reference proteome</keyword>
<sequence length="676" mass="76534">MEVDLEDCIWGRVDWQDYVKKIITASTLNEAGLLERIEVVKSNVGRQIRKAVEQHHPRLVEQASALHGLDIVQGAISREMSHLFTTSEELSNRYDTTYRELYKETYSLEQLYVLKRILYAAYRCEQLIRRLCTVNEIVKQSEMISEMESIIAEFPQIKEISWLKESIVVTAPKLVSEARQRTVKQLKSSLESLNTPLVTSCVRALHNLSRYEIEVKALLDEYIRELDADFLQLTTSLDSAGKQLLLISSKVQGYLEQLVLLGDESVSYFSKGFAQIVSNRIPTNLQYSCRFLQLFTPIFSQFSSNDVEKVFEAFRPLKTAILSQSLNRMFITINSAFEDSSMRNSIVEKVSNALRKELCSVEWDVDLKREMEENLSKAIEFSSQKIEELLKLDEESLLIGERISNVQNSNYSLMNVAYALNKAWPKYSGSLMHVARQARDAIVSVAKTSVSKILQSMHSEPLGSPSPYAKELCDYVGCIRIHLSAMLSLTTSDRTLESLADYIIDLFLIHASLYRPTSKEELLKLGDDLKLLHRALKTFDVETPLLTSSPSYADALSLSWEELVSAAVPTTSDDHPTALTASLKVTLPAWTVVQLLISYSDSSLLSPYDTIGSSLQQYAEWFHRLSLSERLKFLSSVIESYSSSVVSQNCAEYVPTYPLIIGVLKRSLDYLTEVPA</sequence>
<evidence type="ECO:0000313" key="1">
    <source>
        <dbReference type="Proteomes" id="UP000046393"/>
    </source>
</evidence>
<dbReference type="InterPro" id="IPR019465">
    <property type="entry name" value="Cog5"/>
</dbReference>
<name>A0A0N5A9Z9_9BILA</name>
<dbReference type="PANTHER" id="PTHR13228">
    <property type="entry name" value="CONSERVED OLIGOMERIC GOLGI COMPLEX COMPONENT 5"/>
    <property type="match status" value="1"/>
</dbReference>
<dbReference type="AlphaFoldDB" id="A0A0N5A9Z9"/>
<dbReference type="Proteomes" id="UP000046393">
    <property type="component" value="Unplaced"/>
</dbReference>
<dbReference type="GO" id="GO:0006891">
    <property type="term" value="P:intra-Golgi vesicle-mediated transport"/>
    <property type="evidence" value="ECO:0007669"/>
    <property type="project" value="InterPro"/>
</dbReference>
<dbReference type="STRING" id="451379.A0A0N5A9Z9"/>
<reference evidence="2" key="1">
    <citation type="submission" date="2017-02" db="UniProtKB">
        <authorList>
            <consortium name="WormBaseParasite"/>
        </authorList>
    </citation>
    <scope>IDENTIFICATION</scope>
</reference>
<organism evidence="1 2">
    <name type="scientific">Syphacia muris</name>
    <dbReference type="NCBI Taxonomy" id="451379"/>
    <lineage>
        <taxon>Eukaryota</taxon>
        <taxon>Metazoa</taxon>
        <taxon>Ecdysozoa</taxon>
        <taxon>Nematoda</taxon>
        <taxon>Chromadorea</taxon>
        <taxon>Rhabditida</taxon>
        <taxon>Spirurina</taxon>
        <taxon>Oxyuridomorpha</taxon>
        <taxon>Oxyuroidea</taxon>
        <taxon>Oxyuridae</taxon>
        <taxon>Syphacia</taxon>
    </lineage>
</organism>
<proteinExistence type="predicted"/>
<dbReference type="PANTHER" id="PTHR13228:SF3">
    <property type="entry name" value="CONSERVED OLIGOMERIC GOLGI COMPLEX SUBUNIT 5"/>
    <property type="match status" value="1"/>
</dbReference>
<dbReference type="GO" id="GO:0017119">
    <property type="term" value="C:Golgi transport complex"/>
    <property type="evidence" value="ECO:0007669"/>
    <property type="project" value="InterPro"/>
</dbReference>
<evidence type="ECO:0000313" key="2">
    <source>
        <dbReference type="WBParaSite" id="SMUV_0000096101-mRNA-1"/>
    </source>
</evidence>
<dbReference type="WBParaSite" id="SMUV_0000096101-mRNA-1">
    <property type="protein sequence ID" value="SMUV_0000096101-mRNA-1"/>
    <property type="gene ID" value="SMUV_0000096101"/>
</dbReference>